<reference evidence="8" key="1">
    <citation type="submission" date="2020-05" db="UniProtKB">
        <authorList>
            <consortium name="EnsemblMetazoa"/>
        </authorList>
    </citation>
    <scope>IDENTIFICATION</scope>
    <source>
        <strain evidence="8">Aabys</strain>
    </source>
</reference>
<comment type="similarity">
    <text evidence="2">Belongs to the DNA mismatch repair MutL/HexB family.</text>
</comment>
<dbReference type="InterPro" id="IPR013507">
    <property type="entry name" value="DNA_mismatch_S5_2-like"/>
</dbReference>
<dbReference type="OrthoDB" id="10263226at2759"/>
<dbReference type="GO" id="GO:0006298">
    <property type="term" value="P:mismatch repair"/>
    <property type="evidence" value="ECO:0007669"/>
    <property type="project" value="InterPro"/>
</dbReference>
<dbReference type="FunFam" id="3.30.230.10:FF:000014">
    <property type="entry name" value="DNA mismatch repair protein Mlh1"/>
    <property type="match status" value="1"/>
</dbReference>
<dbReference type="InterPro" id="IPR036890">
    <property type="entry name" value="HATPase_C_sf"/>
</dbReference>
<dbReference type="SUPFAM" id="SSF54211">
    <property type="entry name" value="Ribosomal protein S5 domain 2-like"/>
    <property type="match status" value="1"/>
</dbReference>
<dbReference type="PANTHER" id="PTHR10073">
    <property type="entry name" value="DNA MISMATCH REPAIR PROTEIN MLH, PMS, MUTL"/>
    <property type="match status" value="1"/>
</dbReference>
<keyword evidence="5" id="KW-0539">Nucleus</keyword>
<dbReference type="GeneID" id="101888311"/>
<dbReference type="GO" id="GO:0140664">
    <property type="term" value="F:ATP-dependent DNA damage sensor activity"/>
    <property type="evidence" value="ECO:0007669"/>
    <property type="project" value="InterPro"/>
</dbReference>
<accession>A0A1I8MLQ3</accession>
<dbReference type="AlphaFoldDB" id="A0A1I8MLQ3"/>
<dbReference type="NCBIfam" id="TIGR00585">
    <property type="entry name" value="mutl"/>
    <property type="match status" value="1"/>
</dbReference>
<evidence type="ECO:0000256" key="3">
    <source>
        <dbReference type="ARBA" id="ARBA00022763"/>
    </source>
</evidence>
<dbReference type="InterPro" id="IPR002099">
    <property type="entry name" value="MutL/Mlh/PMS"/>
</dbReference>
<dbReference type="VEuPathDB" id="VectorBase:MDOA006263"/>
<dbReference type="EnsemblMetazoa" id="MDOA006263-RA">
    <property type="protein sequence ID" value="MDOA006263-PA"/>
    <property type="gene ID" value="MDOA006263"/>
</dbReference>
<dbReference type="KEGG" id="mde:101888311"/>
<evidence type="ECO:0000256" key="4">
    <source>
        <dbReference type="ARBA" id="ARBA00023204"/>
    </source>
</evidence>
<dbReference type="Pfam" id="PF13589">
    <property type="entry name" value="HATPase_c_3"/>
    <property type="match status" value="1"/>
</dbReference>
<dbReference type="InterPro" id="IPR038973">
    <property type="entry name" value="MutL/Mlh/Pms-like"/>
</dbReference>
<comment type="subcellular location">
    <subcellularLocation>
        <location evidence="1">Nucleus</location>
    </subcellularLocation>
</comment>
<dbReference type="GO" id="GO:0005524">
    <property type="term" value="F:ATP binding"/>
    <property type="evidence" value="ECO:0007669"/>
    <property type="project" value="InterPro"/>
</dbReference>
<evidence type="ECO:0000313" key="8">
    <source>
        <dbReference type="EnsemblMetazoa" id="MDOA006263-PA"/>
    </source>
</evidence>
<evidence type="ECO:0000313" key="10">
    <source>
        <dbReference type="RefSeq" id="XP_005184469.1"/>
    </source>
</evidence>
<dbReference type="GO" id="GO:0016887">
    <property type="term" value="F:ATP hydrolysis activity"/>
    <property type="evidence" value="ECO:0007669"/>
    <property type="project" value="InterPro"/>
</dbReference>
<dbReference type="CDD" id="cd03483">
    <property type="entry name" value="MutL_Trans_MLH1"/>
    <property type="match status" value="1"/>
</dbReference>
<dbReference type="eggNOG" id="KOG1979">
    <property type="taxonomic scope" value="Eukaryota"/>
</dbReference>
<dbReference type="SMART" id="SM01340">
    <property type="entry name" value="DNA_mis_repair"/>
    <property type="match status" value="1"/>
</dbReference>
<dbReference type="VEuPathDB" id="VectorBase:MDOMA2_000373"/>
<name>A0A1I8MLQ3_MUSDO</name>
<reference evidence="10" key="2">
    <citation type="submission" date="2025-04" db="UniProtKB">
        <authorList>
            <consortium name="RefSeq"/>
        </authorList>
    </citation>
    <scope>IDENTIFICATION</scope>
    <source>
        <strain evidence="10">Aabys</strain>
    </source>
</reference>
<dbReference type="InterPro" id="IPR014762">
    <property type="entry name" value="DNA_mismatch_repair_CS"/>
</dbReference>
<dbReference type="Pfam" id="PF16413">
    <property type="entry name" value="Mlh1_C"/>
    <property type="match status" value="1"/>
</dbReference>
<gene>
    <name evidence="8" type="primary">101888311</name>
    <name evidence="10" type="synonym">LOC101888311</name>
</gene>
<dbReference type="Gene3D" id="3.30.565.10">
    <property type="entry name" value="Histidine kinase-like ATPase, C-terminal domain"/>
    <property type="match status" value="1"/>
</dbReference>
<dbReference type="RefSeq" id="XP_005184469.1">
    <property type="nucleotide sequence ID" value="XM_005184412.3"/>
</dbReference>
<proteinExistence type="inferred from homology"/>
<dbReference type="Gene3D" id="3.30.230.10">
    <property type="match status" value="1"/>
</dbReference>
<dbReference type="PROSITE" id="PS00058">
    <property type="entry name" value="DNA_MISMATCH_REPAIR_1"/>
    <property type="match status" value="1"/>
</dbReference>
<feature type="region of interest" description="Disordered" evidence="6">
    <location>
        <begin position="347"/>
        <end position="368"/>
    </location>
</feature>
<feature type="domain" description="DNA mismatch repair protein S5" evidence="7">
    <location>
        <begin position="214"/>
        <end position="333"/>
    </location>
</feature>
<organism evidence="8">
    <name type="scientific">Musca domestica</name>
    <name type="common">House fly</name>
    <dbReference type="NCBI Taxonomy" id="7370"/>
    <lineage>
        <taxon>Eukaryota</taxon>
        <taxon>Metazoa</taxon>
        <taxon>Ecdysozoa</taxon>
        <taxon>Arthropoda</taxon>
        <taxon>Hexapoda</taxon>
        <taxon>Insecta</taxon>
        <taxon>Pterygota</taxon>
        <taxon>Neoptera</taxon>
        <taxon>Endopterygota</taxon>
        <taxon>Diptera</taxon>
        <taxon>Brachycera</taxon>
        <taxon>Muscomorpha</taxon>
        <taxon>Muscoidea</taxon>
        <taxon>Muscidae</taxon>
        <taxon>Musca</taxon>
    </lineage>
</organism>
<keyword evidence="9" id="KW-1185">Reference proteome</keyword>
<dbReference type="GO" id="GO:0030983">
    <property type="term" value="F:mismatched DNA binding"/>
    <property type="evidence" value="ECO:0007669"/>
    <property type="project" value="InterPro"/>
</dbReference>
<dbReference type="Proteomes" id="UP001652621">
    <property type="component" value="Unplaced"/>
</dbReference>
<evidence type="ECO:0000256" key="6">
    <source>
        <dbReference type="SAM" id="MobiDB-lite"/>
    </source>
</evidence>
<dbReference type="InterPro" id="IPR014721">
    <property type="entry name" value="Ribsml_uS5_D2-typ_fold_subgr"/>
</dbReference>
<dbReference type="PANTHER" id="PTHR10073:SF12">
    <property type="entry name" value="DNA MISMATCH REPAIR PROTEIN MLH1"/>
    <property type="match status" value="1"/>
</dbReference>
<keyword evidence="3" id="KW-0227">DNA damage</keyword>
<dbReference type="InterPro" id="IPR020568">
    <property type="entry name" value="Ribosomal_Su5_D2-typ_SF"/>
</dbReference>
<dbReference type="InterPro" id="IPR032189">
    <property type="entry name" value="Mlh1_C"/>
</dbReference>
<sequence>MAEPGVIKKLDEVVVNRIAAGEIIQRPANALKELLENSLDAKSTVIQVTVKSGGLKLLQIQDNGTGIRKEDMAIVCERFTTSKLTSFEDLTNIATFGFRGEALASMSHVAHLTIQTKTAKEKCAYKASYEEGKLKAPPKPCAGNQGTIITIEDLFYNMPQRKQALKSPNEEFQRISNVMSKYAIHNSKVGFTLKRYGEQPSIKTPPNSNQQTNIEILYGASIAKELLPVELKDDVHKFQMKGYITKVNYSSKKAITLFFINHRLVEVSSLKTALDNVYSTYLPRGMHPFAYISLEINPSNIDVNVHPTKHEVHFLYEDEIVEKIKQTLEAQLLGSNETRTFYKQLKMPGASEPPGEGKEHDSTLKSVNGERINPQNMIRTDSKEQSMYKFLHVEGVKLNDSGCSMTLSGASSTSTAAEESFREVAKRKTKEVKLTSILNMQKKIEDSCSVEMRKMIKELVFVGVVDKQFALFQHETRLYMGDTIKLSEELFYQRLLYEFENHQIISIKPEPLPVKDLIKLALDTPESGWTEEDGDKEELAQRASEILIEKSPIMREYFSMNINSNGELETIPCLITQHMPSKVFLPIYMLRLATEVEWEVEEECFETFCRETARYYAKVSEVELQEMPKQHHWVTEHVIYSAFKKYLLPPGRLRKHVYELANLPALYRVFERC</sequence>
<protein>
    <submittedName>
        <fullName evidence="10">DNA mismatch repair protein Mlh1</fullName>
    </submittedName>
</protein>
<dbReference type="CDD" id="cd16926">
    <property type="entry name" value="HATPase_MutL-MLH-PMS-like"/>
    <property type="match status" value="1"/>
</dbReference>
<dbReference type="FunFam" id="3.30.565.10:FF:000109">
    <property type="entry name" value="Related to MLH1-DNA mismatch repair protein"/>
    <property type="match status" value="1"/>
</dbReference>
<dbReference type="Pfam" id="PF01119">
    <property type="entry name" value="DNA_mis_repair"/>
    <property type="match status" value="1"/>
</dbReference>
<keyword evidence="4" id="KW-0234">DNA repair</keyword>
<evidence type="ECO:0000259" key="7">
    <source>
        <dbReference type="SMART" id="SM01340"/>
    </source>
</evidence>
<evidence type="ECO:0000256" key="2">
    <source>
        <dbReference type="ARBA" id="ARBA00006082"/>
    </source>
</evidence>
<evidence type="ECO:0000256" key="5">
    <source>
        <dbReference type="ARBA" id="ARBA00023242"/>
    </source>
</evidence>
<evidence type="ECO:0000256" key="1">
    <source>
        <dbReference type="ARBA" id="ARBA00004123"/>
    </source>
</evidence>
<dbReference type="STRING" id="7370.A0A1I8MLQ3"/>
<dbReference type="SUPFAM" id="SSF55874">
    <property type="entry name" value="ATPase domain of HSP90 chaperone/DNA topoisomerase II/histidine kinase"/>
    <property type="match status" value="1"/>
</dbReference>
<evidence type="ECO:0000313" key="9">
    <source>
        <dbReference type="Proteomes" id="UP001652621"/>
    </source>
</evidence>
<dbReference type="GO" id="GO:0032389">
    <property type="term" value="C:MutLalpha complex"/>
    <property type="evidence" value="ECO:0007669"/>
    <property type="project" value="TreeGrafter"/>
</dbReference>